<dbReference type="GO" id="GO:0016747">
    <property type="term" value="F:acyltransferase activity, transferring groups other than amino-acyl groups"/>
    <property type="evidence" value="ECO:0007669"/>
    <property type="project" value="UniProtKB-ARBA"/>
</dbReference>
<gene>
    <name evidence="3" type="ORF">OSB04_021416</name>
</gene>
<evidence type="ECO:0000256" key="1">
    <source>
        <dbReference type="ARBA" id="ARBA00022679"/>
    </source>
</evidence>
<name>A0AA38TDV9_9ASTR</name>
<dbReference type="AlphaFoldDB" id="A0AA38TDV9"/>
<keyword evidence="2" id="KW-0012">Acyltransferase</keyword>
<dbReference type="Proteomes" id="UP001172457">
    <property type="component" value="Chromosome 5"/>
</dbReference>
<accession>A0AA38TDV9</accession>
<evidence type="ECO:0000313" key="3">
    <source>
        <dbReference type="EMBL" id="KAJ9548873.1"/>
    </source>
</evidence>
<sequence>MNYNFEMASLPILTVLEQCQVSPPPATVDGRSLPLTFFDILFLHPIFNTPAHQVFFYDFQLITKAHFIQTILPNLNHSLSLTLQHFFPFAGKLVVFPTLTKKPEIRYVDGDSVPVTFAECSLDFDDLTGNHPRGCEKFYHLIPLHLGESVKVFDHVKIPLLSIQVTLFPNRGISIGLTNRDGFRTFFKRWHHLTIKNIYKKNFEKSLLFQNIYGGTRQIDTMASNLTVARATVCPSLAPSMLTNHHILGDARTRFCFLKAWTSIARSGTDESFLANGTLPVYDRLVNYPKLDESYLKFANVETVNHEEYRPKTLSRPTDKVRATFVLTRTTINRLKKQVSTDLPTLAYVSSFTVACGYIWSCIAGSRNDERELLTFAVDCRARLDPPIPAAYFGNCVRGCRMMEKASLLTGKEGFMAAVKLIGENLHKMLTDKDGIVKDVDQLFGDLFANGMPTTVVAVAGTPKVELYDLDFGWGKPRKHELISIDFSNSISLSSCKESNEDLEIGVVLSAIEMEAFIRMFHDGLEAYL</sequence>
<organism evidence="3 4">
    <name type="scientific">Centaurea solstitialis</name>
    <name type="common">yellow star-thistle</name>
    <dbReference type="NCBI Taxonomy" id="347529"/>
    <lineage>
        <taxon>Eukaryota</taxon>
        <taxon>Viridiplantae</taxon>
        <taxon>Streptophyta</taxon>
        <taxon>Embryophyta</taxon>
        <taxon>Tracheophyta</taxon>
        <taxon>Spermatophyta</taxon>
        <taxon>Magnoliopsida</taxon>
        <taxon>eudicotyledons</taxon>
        <taxon>Gunneridae</taxon>
        <taxon>Pentapetalae</taxon>
        <taxon>asterids</taxon>
        <taxon>campanulids</taxon>
        <taxon>Asterales</taxon>
        <taxon>Asteraceae</taxon>
        <taxon>Carduoideae</taxon>
        <taxon>Cardueae</taxon>
        <taxon>Centaureinae</taxon>
        <taxon>Centaurea</taxon>
    </lineage>
</organism>
<dbReference type="InterPro" id="IPR023213">
    <property type="entry name" value="CAT-like_dom_sf"/>
</dbReference>
<evidence type="ECO:0000313" key="4">
    <source>
        <dbReference type="Proteomes" id="UP001172457"/>
    </source>
</evidence>
<evidence type="ECO:0000256" key="2">
    <source>
        <dbReference type="ARBA" id="ARBA00023315"/>
    </source>
</evidence>
<dbReference type="Pfam" id="PF02458">
    <property type="entry name" value="Transferase"/>
    <property type="match status" value="2"/>
</dbReference>
<protein>
    <submittedName>
        <fullName evidence="3">Uncharacterized protein</fullName>
    </submittedName>
</protein>
<dbReference type="EMBL" id="JARYMX010000005">
    <property type="protein sequence ID" value="KAJ9548873.1"/>
    <property type="molecule type" value="Genomic_DNA"/>
</dbReference>
<dbReference type="PANTHER" id="PTHR31625">
    <property type="match status" value="1"/>
</dbReference>
<dbReference type="InterPro" id="IPR051504">
    <property type="entry name" value="Plant_metabolite_acyltrans"/>
</dbReference>
<comment type="caution">
    <text evidence="3">The sequence shown here is derived from an EMBL/GenBank/DDBJ whole genome shotgun (WGS) entry which is preliminary data.</text>
</comment>
<dbReference type="SUPFAM" id="SSF52777">
    <property type="entry name" value="CoA-dependent acyltransferases"/>
    <property type="match status" value="1"/>
</dbReference>
<proteinExistence type="predicted"/>
<dbReference type="Gene3D" id="3.30.559.10">
    <property type="entry name" value="Chloramphenicol acetyltransferase-like domain"/>
    <property type="match status" value="3"/>
</dbReference>
<keyword evidence="1" id="KW-0808">Transferase</keyword>
<keyword evidence="4" id="KW-1185">Reference proteome</keyword>
<reference evidence="3" key="1">
    <citation type="submission" date="2023-03" db="EMBL/GenBank/DDBJ databases">
        <title>Chromosome-scale reference genome and RAD-based genetic map of yellow starthistle (Centaurea solstitialis) reveal putative structural variation and QTLs associated with invader traits.</title>
        <authorList>
            <person name="Reatini B."/>
            <person name="Cang F.A."/>
            <person name="Jiang Q."/>
            <person name="Mckibben M.T.W."/>
            <person name="Barker M.S."/>
            <person name="Rieseberg L.H."/>
            <person name="Dlugosch K.M."/>
        </authorList>
    </citation>
    <scope>NUCLEOTIDE SEQUENCE</scope>
    <source>
        <strain evidence="3">CAN-66</strain>
        <tissue evidence="3">Leaf</tissue>
    </source>
</reference>